<dbReference type="SUPFAM" id="SSF51735">
    <property type="entry name" value="NAD(P)-binding Rossmann-fold domains"/>
    <property type="match status" value="1"/>
</dbReference>
<dbReference type="InterPro" id="IPR015815">
    <property type="entry name" value="HIBADH-related"/>
</dbReference>
<evidence type="ECO:0000256" key="2">
    <source>
        <dbReference type="ARBA" id="ARBA00023002"/>
    </source>
</evidence>
<dbReference type="PROSITE" id="PS00895">
    <property type="entry name" value="3_HYDROXYISOBUT_DH"/>
    <property type="match status" value="1"/>
</dbReference>
<dbReference type="PIRSF" id="PIRSF000103">
    <property type="entry name" value="HIBADH"/>
    <property type="match status" value="1"/>
</dbReference>
<dbReference type="InterPro" id="IPR006115">
    <property type="entry name" value="6PGDH_NADP-bd"/>
</dbReference>
<dbReference type="InterPro" id="IPR029154">
    <property type="entry name" value="HIBADH-like_NADP-bd"/>
</dbReference>
<dbReference type="PANTHER" id="PTHR43060:SF15">
    <property type="entry name" value="3-HYDROXYISOBUTYRATE DEHYDROGENASE-LIKE 1, MITOCHONDRIAL-RELATED"/>
    <property type="match status" value="1"/>
</dbReference>
<dbReference type="GO" id="GO:0008679">
    <property type="term" value="F:2-hydroxy-3-oxopropionate reductase activity"/>
    <property type="evidence" value="ECO:0007669"/>
    <property type="project" value="UniProtKB-EC"/>
</dbReference>
<proteinExistence type="inferred from homology"/>
<dbReference type="InterPro" id="IPR006398">
    <property type="entry name" value="Tartro_sem_red"/>
</dbReference>
<reference evidence="7" key="1">
    <citation type="journal article" date="2021" name="ISME J.">
        <title>Evolutionary origin and ecological implication of a unique nif island in free-living Bradyrhizobium lineages.</title>
        <authorList>
            <person name="Tao J."/>
        </authorList>
    </citation>
    <scope>NUCLEOTIDE SEQUENCE [LARGE SCALE GENOMIC DNA]</scope>
    <source>
        <strain evidence="7">SZCCT0434</strain>
    </source>
</reference>
<dbReference type="InterPro" id="IPR008927">
    <property type="entry name" value="6-PGluconate_DH-like_C_sf"/>
</dbReference>
<name>A0ABS5FVW4_9BRAD</name>
<gene>
    <name evidence="6" type="ORF">JQ615_37025</name>
</gene>
<dbReference type="EMBL" id="JAFCJH010000067">
    <property type="protein sequence ID" value="MBR0800977.1"/>
    <property type="molecule type" value="Genomic_DNA"/>
</dbReference>
<keyword evidence="2 6" id="KW-0560">Oxidoreductase</keyword>
<evidence type="ECO:0000256" key="3">
    <source>
        <dbReference type="ARBA" id="ARBA00023027"/>
    </source>
</evidence>
<evidence type="ECO:0000256" key="1">
    <source>
        <dbReference type="ARBA" id="ARBA00009080"/>
    </source>
</evidence>
<evidence type="ECO:0000259" key="5">
    <source>
        <dbReference type="Pfam" id="PF14833"/>
    </source>
</evidence>
<comment type="similarity">
    <text evidence="1">Belongs to the HIBADH-related family.</text>
</comment>
<keyword evidence="3" id="KW-0520">NAD</keyword>
<comment type="caution">
    <text evidence="6">The sequence shown here is derived from an EMBL/GenBank/DDBJ whole genome shotgun (WGS) entry which is preliminary data.</text>
</comment>
<dbReference type="Pfam" id="PF03446">
    <property type="entry name" value="NAD_binding_2"/>
    <property type="match status" value="1"/>
</dbReference>
<evidence type="ECO:0000313" key="7">
    <source>
        <dbReference type="Proteomes" id="UP001315278"/>
    </source>
</evidence>
<sequence>MIDIGFIGLGTMGRPMAAHLLAAGHRLFLHDVAPIPQELSAGGAITCKSGREAAQEADAVIVMVPDTPHVEAVLFSKDGVAEGLSKGKIVVDMSSISPLATKEFARRIEALGADYLDAPVSGGEVGAKAASLTIMVGGPERAFATMKPVFDRMGKNVTHVGGNGDGQTTKVANQIIVALTIEAVGEALLFASKAGADPALVRQALMGGFASSRILEVHGERMVSRKFDPGFRIELHQKDLNLALEGARALGIALPSTAVAQQLFSSCAAHGGKAWDHSAMVRALEMMASHEIAKA</sequence>
<feature type="domain" description="3-hydroxyisobutyrate dehydrogenase-like NAD-binding" evidence="5">
    <location>
        <begin position="164"/>
        <end position="284"/>
    </location>
</feature>
<dbReference type="Pfam" id="PF14833">
    <property type="entry name" value="NAD_binding_11"/>
    <property type="match status" value="1"/>
</dbReference>
<accession>A0ABS5FVW4</accession>
<dbReference type="RefSeq" id="WP_212495168.1">
    <property type="nucleotide sequence ID" value="NZ_JAFCJH010000067.1"/>
</dbReference>
<evidence type="ECO:0000259" key="4">
    <source>
        <dbReference type="Pfam" id="PF03446"/>
    </source>
</evidence>
<keyword evidence="7" id="KW-1185">Reference proteome</keyword>
<dbReference type="NCBIfam" id="TIGR01505">
    <property type="entry name" value="tartro_sem_red"/>
    <property type="match status" value="1"/>
</dbReference>
<dbReference type="InterPro" id="IPR002204">
    <property type="entry name" value="3-OH-isobutyrate_DH-rel_CS"/>
</dbReference>
<dbReference type="Proteomes" id="UP001315278">
    <property type="component" value="Unassembled WGS sequence"/>
</dbReference>
<organism evidence="6 7">
    <name type="scientific">Bradyrhizobium jicamae</name>
    <dbReference type="NCBI Taxonomy" id="280332"/>
    <lineage>
        <taxon>Bacteria</taxon>
        <taxon>Pseudomonadati</taxon>
        <taxon>Pseudomonadota</taxon>
        <taxon>Alphaproteobacteria</taxon>
        <taxon>Hyphomicrobiales</taxon>
        <taxon>Nitrobacteraceae</taxon>
        <taxon>Bradyrhizobium</taxon>
    </lineage>
</organism>
<dbReference type="InterPro" id="IPR013328">
    <property type="entry name" value="6PGD_dom2"/>
</dbReference>
<feature type="domain" description="6-phosphogluconate dehydrogenase NADP-binding" evidence="4">
    <location>
        <begin position="3"/>
        <end position="161"/>
    </location>
</feature>
<dbReference type="PANTHER" id="PTHR43060">
    <property type="entry name" value="3-HYDROXYISOBUTYRATE DEHYDROGENASE-LIKE 1, MITOCHONDRIAL-RELATED"/>
    <property type="match status" value="1"/>
</dbReference>
<protein>
    <submittedName>
        <fullName evidence="6">2-hydroxy-3-oxopropionate reductase</fullName>
        <ecNumber evidence="6">1.1.1.60</ecNumber>
    </submittedName>
</protein>
<dbReference type="Gene3D" id="1.10.1040.10">
    <property type="entry name" value="N-(1-d-carboxylethyl)-l-norvaline Dehydrogenase, domain 2"/>
    <property type="match status" value="1"/>
</dbReference>
<dbReference type="Gene3D" id="3.40.50.720">
    <property type="entry name" value="NAD(P)-binding Rossmann-like Domain"/>
    <property type="match status" value="1"/>
</dbReference>
<evidence type="ECO:0000313" key="6">
    <source>
        <dbReference type="EMBL" id="MBR0800977.1"/>
    </source>
</evidence>
<dbReference type="EC" id="1.1.1.60" evidence="6"/>
<dbReference type="SUPFAM" id="SSF48179">
    <property type="entry name" value="6-phosphogluconate dehydrogenase C-terminal domain-like"/>
    <property type="match status" value="1"/>
</dbReference>
<dbReference type="InterPro" id="IPR036291">
    <property type="entry name" value="NAD(P)-bd_dom_sf"/>
</dbReference>